<comment type="subcellular location">
    <subcellularLocation>
        <location evidence="1 6">Secreted</location>
        <location evidence="1 6">Cell wall</location>
    </subcellularLocation>
</comment>
<evidence type="ECO:0000256" key="4">
    <source>
        <dbReference type="ARBA" id="ARBA00022525"/>
    </source>
</evidence>
<gene>
    <name evidence="7" type="ORF">BDN71DRAFT_1411684</name>
</gene>
<sequence length="65" mass="6496">QYITALLGLLGIVLDSLDILLGANCSPITAIGIGGTSCGSQTVCCENNSFKGLVALGCVPVNLSL</sequence>
<accession>A0A9P6DIB8</accession>
<evidence type="ECO:0000256" key="3">
    <source>
        <dbReference type="ARBA" id="ARBA00022512"/>
    </source>
</evidence>
<name>A0A9P6DIB8_PLEER</name>
<dbReference type="OrthoDB" id="4225815at2759"/>
<dbReference type="GO" id="GO:0009277">
    <property type="term" value="C:fungal-type cell wall"/>
    <property type="evidence" value="ECO:0007669"/>
    <property type="project" value="InterPro"/>
</dbReference>
<evidence type="ECO:0000313" key="8">
    <source>
        <dbReference type="Proteomes" id="UP000807025"/>
    </source>
</evidence>
<evidence type="ECO:0000256" key="5">
    <source>
        <dbReference type="ARBA" id="ARBA00023157"/>
    </source>
</evidence>
<dbReference type="Proteomes" id="UP000807025">
    <property type="component" value="Unassembled WGS sequence"/>
</dbReference>
<dbReference type="CDD" id="cd23507">
    <property type="entry name" value="hydrophobin_I"/>
    <property type="match status" value="1"/>
</dbReference>
<comment type="caution">
    <text evidence="7">The sequence shown here is derived from an EMBL/GenBank/DDBJ whole genome shotgun (WGS) entry which is preliminary data.</text>
</comment>
<evidence type="ECO:0000256" key="6">
    <source>
        <dbReference type="RuleBase" id="RU365009"/>
    </source>
</evidence>
<feature type="chain" id="PRO_5040534181" description="Hydrophobin" evidence="6">
    <location>
        <begin position="26"/>
        <end position="65"/>
    </location>
</feature>
<dbReference type="GO" id="GO:0005199">
    <property type="term" value="F:structural constituent of cell wall"/>
    <property type="evidence" value="ECO:0007669"/>
    <property type="project" value="InterPro"/>
</dbReference>
<evidence type="ECO:0000256" key="2">
    <source>
        <dbReference type="ARBA" id="ARBA00010446"/>
    </source>
</evidence>
<feature type="non-terminal residue" evidence="7">
    <location>
        <position position="1"/>
    </location>
</feature>
<keyword evidence="4 6" id="KW-0964">Secreted</keyword>
<reference evidence="7" key="1">
    <citation type="submission" date="2020-11" db="EMBL/GenBank/DDBJ databases">
        <authorList>
            <consortium name="DOE Joint Genome Institute"/>
            <person name="Ahrendt S."/>
            <person name="Riley R."/>
            <person name="Andreopoulos W."/>
            <person name="Labutti K."/>
            <person name="Pangilinan J."/>
            <person name="Ruiz-Duenas F.J."/>
            <person name="Barrasa J.M."/>
            <person name="Sanchez-Garcia M."/>
            <person name="Camarero S."/>
            <person name="Miyauchi S."/>
            <person name="Serrano A."/>
            <person name="Linde D."/>
            <person name="Babiker R."/>
            <person name="Drula E."/>
            <person name="Ayuso-Fernandez I."/>
            <person name="Pacheco R."/>
            <person name="Padilla G."/>
            <person name="Ferreira P."/>
            <person name="Barriuso J."/>
            <person name="Kellner H."/>
            <person name="Castanera R."/>
            <person name="Alfaro M."/>
            <person name="Ramirez L."/>
            <person name="Pisabarro A.G."/>
            <person name="Kuo A."/>
            <person name="Tritt A."/>
            <person name="Lipzen A."/>
            <person name="He G."/>
            <person name="Yan M."/>
            <person name="Ng V."/>
            <person name="Cullen D."/>
            <person name="Martin F."/>
            <person name="Rosso M.-N."/>
            <person name="Henrissat B."/>
            <person name="Hibbett D."/>
            <person name="Martinez A.T."/>
            <person name="Grigoriev I.V."/>
        </authorList>
    </citation>
    <scope>NUCLEOTIDE SEQUENCE</scope>
    <source>
        <strain evidence="7">ATCC 90797</strain>
    </source>
</reference>
<dbReference type="EMBL" id="MU154534">
    <property type="protein sequence ID" value="KAF9499119.1"/>
    <property type="molecule type" value="Genomic_DNA"/>
</dbReference>
<proteinExistence type="inferred from homology"/>
<organism evidence="7 8">
    <name type="scientific">Pleurotus eryngii</name>
    <name type="common">Boletus of the steppes</name>
    <dbReference type="NCBI Taxonomy" id="5323"/>
    <lineage>
        <taxon>Eukaryota</taxon>
        <taxon>Fungi</taxon>
        <taxon>Dikarya</taxon>
        <taxon>Basidiomycota</taxon>
        <taxon>Agaricomycotina</taxon>
        <taxon>Agaricomycetes</taxon>
        <taxon>Agaricomycetidae</taxon>
        <taxon>Agaricales</taxon>
        <taxon>Pleurotineae</taxon>
        <taxon>Pleurotaceae</taxon>
        <taxon>Pleurotus</taxon>
    </lineage>
</organism>
<comment type="similarity">
    <text evidence="2 6">Belongs to the fungal hydrophobin family.</text>
</comment>
<keyword evidence="3 6" id="KW-0134">Cell wall</keyword>
<dbReference type="InterPro" id="IPR001338">
    <property type="entry name" value="Class_I_Hydrophobin"/>
</dbReference>
<dbReference type="SMART" id="SM00075">
    <property type="entry name" value="HYDRO"/>
    <property type="match status" value="1"/>
</dbReference>
<evidence type="ECO:0000256" key="1">
    <source>
        <dbReference type="ARBA" id="ARBA00004191"/>
    </source>
</evidence>
<feature type="signal peptide" evidence="6">
    <location>
        <begin position="1"/>
        <end position="25"/>
    </location>
</feature>
<evidence type="ECO:0000313" key="7">
    <source>
        <dbReference type="EMBL" id="KAF9499119.1"/>
    </source>
</evidence>
<keyword evidence="8" id="KW-1185">Reference proteome</keyword>
<keyword evidence="5 6" id="KW-1015">Disulfide bond</keyword>
<protein>
    <recommendedName>
        <fullName evidence="6">Hydrophobin</fullName>
    </recommendedName>
</protein>
<dbReference type="AlphaFoldDB" id="A0A9P6DIB8"/>
<dbReference type="Pfam" id="PF01185">
    <property type="entry name" value="Hydrophobin"/>
    <property type="match status" value="1"/>
</dbReference>
<keyword evidence="6" id="KW-0732">Signal</keyword>